<evidence type="ECO:0000256" key="1">
    <source>
        <dbReference type="SAM" id="MobiDB-lite"/>
    </source>
</evidence>
<reference evidence="2 3" key="1">
    <citation type="submission" date="2018-07" db="EMBL/GenBank/DDBJ databases">
        <title>Genome sequence of Roseomonas fauriae ATCC 49958.</title>
        <authorList>
            <person name="Sant'Anna F.H."/>
            <person name="Baldani J.I."/>
            <person name="Zilli J.E."/>
            <person name="Reis V.M."/>
            <person name="Hartmann A."/>
            <person name="Cruz L."/>
            <person name="de Souza E.M."/>
            <person name="de Oliveira Pedrosa F."/>
            <person name="Passaglia L.M.P."/>
        </authorList>
    </citation>
    <scope>NUCLEOTIDE SEQUENCE [LARGE SCALE GENOMIC DNA]</scope>
    <source>
        <strain evidence="2 3">ATCC 49958</strain>
    </source>
</reference>
<evidence type="ECO:0000313" key="2">
    <source>
        <dbReference type="EMBL" id="KAA0679100.1"/>
    </source>
</evidence>
<accession>A0A6L3ATI5</accession>
<protein>
    <submittedName>
        <fullName evidence="2">Uncharacterized protein</fullName>
    </submittedName>
</protein>
<dbReference type="AlphaFoldDB" id="A0A6L3ATI5"/>
<organism evidence="2 3">
    <name type="scientific">Azospirillum brasilense</name>
    <dbReference type="NCBI Taxonomy" id="192"/>
    <lineage>
        <taxon>Bacteria</taxon>
        <taxon>Pseudomonadati</taxon>
        <taxon>Pseudomonadota</taxon>
        <taxon>Alphaproteobacteria</taxon>
        <taxon>Rhodospirillales</taxon>
        <taxon>Azospirillaceae</taxon>
        <taxon>Azospirillum</taxon>
    </lineage>
</organism>
<sequence>MLLSACTTDTMIHPGMQEGRMAGLLRELTGRATRMNAALAVCPRRQPDHADRAMHRRRPAGHRQSGPLSLEPARACRRPPFCRRAQVGVIGRRHLGTEVNLIPF</sequence>
<comment type="caution">
    <text evidence="2">The sequence shown here is derived from an EMBL/GenBank/DDBJ whole genome shotgun (WGS) entry which is preliminary data.</text>
</comment>
<evidence type="ECO:0000313" key="3">
    <source>
        <dbReference type="Proteomes" id="UP000476837"/>
    </source>
</evidence>
<dbReference type="EMBL" id="QOKV01000024">
    <property type="protein sequence ID" value="KAA0679100.1"/>
    <property type="molecule type" value="Genomic_DNA"/>
</dbReference>
<proteinExistence type="predicted"/>
<name>A0A6L3ATI5_AZOBR</name>
<gene>
    <name evidence="2" type="ORF">DS837_26395</name>
</gene>
<feature type="region of interest" description="Disordered" evidence="1">
    <location>
        <begin position="44"/>
        <end position="73"/>
    </location>
</feature>
<dbReference type="Proteomes" id="UP000476837">
    <property type="component" value="Unassembled WGS sequence"/>
</dbReference>